<dbReference type="Proteomes" id="UP001595740">
    <property type="component" value="Unassembled WGS sequence"/>
</dbReference>
<evidence type="ECO:0000313" key="2">
    <source>
        <dbReference type="EMBL" id="MFC3551870.1"/>
    </source>
</evidence>
<keyword evidence="1" id="KW-0812">Transmembrane</keyword>
<accession>A0ABV7RV68</accession>
<comment type="caution">
    <text evidence="2">The sequence shown here is derived from an EMBL/GenBank/DDBJ whole genome shotgun (WGS) entry which is preliminary data.</text>
</comment>
<sequence>MENRPERPVAVRPRRLRPLVLVLGIAAIGLCAGYLLLRGGEEAFYTESVPVSAQQTDASPSFTDGTAPAAAAVIVDAAPEPGATPFSSSETEPANSAAAVDAPGDAVAAALAAAAASPVANAKPVPAVATATSGASARKRTAAATSAVASTPRAVGGKDSDLLATLLKNIERDDPVATRTAAQRGDQSAMDELVQKIQSQNGGSAQRSPDVQALLRQCPRANTTKGLVCRQKVCARFAGLDPACPAQ</sequence>
<keyword evidence="3" id="KW-1185">Reference proteome</keyword>
<dbReference type="EMBL" id="JBHRXK010000006">
    <property type="protein sequence ID" value="MFC3551870.1"/>
    <property type="molecule type" value="Genomic_DNA"/>
</dbReference>
<name>A0ABV7RV68_9GAMM</name>
<reference evidence="3" key="1">
    <citation type="journal article" date="2019" name="Int. J. Syst. Evol. Microbiol.">
        <title>The Global Catalogue of Microorganisms (GCM) 10K type strain sequencing project: providing services to taxonomists for standard genome sequencing and annotation.</title>
        <authorList>
            <consortium name="The Broad Institute Genomics Platform"/>
            <consortium name="The Broad Institute Genome Sequencing Center for Infectious Disease"/>
            <person name="Wu L."/>
            <person name="Ma J."/>
        </authorList>
    </citation>
    <scope>NUCLEOTIDE SEQUENCE [LARGE SCALE GENOMIC DNA]</scope>
    <source>
        <strain evidence="3">KCTC 42875</strain>
    </source>
</reference>
<protein>
    <submittedName>
        <fullName evidence="2">Uncharacterized protein</fullName>
    </submittedName>
</protein>
<keyword evidence="1" id="KW-1133">Transmembrane helix</keyword>
<dbReference type="RefSeq" id="WP_386759639.1">
    <property type="nucleotide sequence ID" value="NZ_JBHRXK010000006.1"/>
</dbReference>
<organism evidence="2 3">
    <name type="scientific">Lysobacter cavernae</name>
    <dbReference type="NCBI Taxonomy" id="1685901"/>
    <lineage>
        <taxon>Bacteria</taxon>
        <taxon>Pseudomonadati</taxon>
        <taxon>Pseudomonadota</taxon>
        <taxon>Gammaproteobacteria</taxon>
        <taxon>Lysobacterales</taxon>
        <taxon>Lysobacteraceae</taxon>
        <taxon>Lysobacter</taxon>
    </lineage>
</organism>
<keyword evidence="1" id="KW-0472">Membrane</keyword>
<evidence type="ECO:0000256" key="1">
    <source>
        <dbReference type="SAM" id="Phobius"/>
    </source>
</evidence>
<evidence type="ECO:0000313" key="3">
    <source>
        <dbReference type="Proteomes" id="UP001595740"/>
    </source>
</evidence>
<feature type="transmembrane region" description="Helical" evidence="1">
    <location>
        <begin position="20"/>
        <end position="37"/>
    </location>
</feature>
<proteinExistence type="predicted"/>
<gene>
    <name evidence="2" type="ORF">ACFOLC_12740</name>
</gene>